<evidence type="ECO:0000256" key="1">
    <source>
        <dbReference type="ARBA" id="ARBA00000085"/>
    </source>
</evidence>
<dbReference type="Gene3D" id="6.10.340.10">
    <property type="match status" value="1"/>
</dbReference>
<dbReference type="Pfam" id="PF00512">
    <property type="entry name" value="HisKA"/>
    <property type="match status" value="1"/>
</dbReference>
<keyword evidence="5" id="KW-0808">Transferase</keyword>
<feature type="domain" description="Histidine kinase" evidence="12">
    <location>
        <begin position="245"/>
        <end position="457"/>
    </location>
</feature>
<keyword evidence="7 14" id="KW-0418">Kinase</keyword>
<gene>
    <name evidence="14" type="ORF">SAMN04488057_103309</name>
</gene>
<dbReference type="SMART" id="SM00304">
    <property type="entry name" value="HAMP"/>
    <property type="match status" value="1"/>
</dbReference>
<dbReference type="Gene3D" id="1.10.287.130">
    <property type="match status" value="1"/>
</dbReference>
<keyword evidence="4" id="KW-0597">Phosphoprotein</keyword>
<dbReference type="Pfam" id="PF02518">
    <property type="entry name" value="HATPase_c"/>
    <property type="match status" value="1"/>
</dbReference>
<dbReference type="InterPro" id="IPR050428">
    <property type="entry name" value="TCS_sensor_his_kinase"/>
</dbReference>
<keyword evidence="8 11" id="KW-1133">Transmembrane helix</keyword>
<reference evidence="14 15" key="1">
    <citation type="submission" date="2016-11" db="EMBL/GenBank/DDBJ databases">
        <authorList>
            <person name="Jaros S."/>
            <person name="Januszkiewicz K."/>
            <person name="Wedrychowicz H."/>
        </authorList>
    </citation>
    <scope>NUCLEOTIDE SEQUENCE [LARGE SCALE GENOMIC DNA]</scope>
    <source>
        <strain evidence="14 15">CGMCC 1.6102</strain>
    </source>
</reference>
<evidence type="ECO:0000259" key="12">
    <source>
        <dbReference type="PROSITE" id="PS50109"/>
    </source>
</evidence>
<evidence type="ECO:0000256" key="8">
    <source>
        <dbReference type="ARBA" id="ARBA00022989"/>
    </source>
</evidence>
<evidence type="ECO:0000256" key="10">
    <source>
        <dbReference type="ARBA" id="ARBA00023136"/>
    </source>
</evidence>
<dbReference type="InterPro" id="IPR036890">
    <property type="entry name" value="HATPase_C_sf"/>
</dbReference>
<protein>
    <recommendedName>
        <fullName evidence="3">histidine kinase</fullName>
        <ecNumber evidence="3">2.7.13.3</ecNumber>
    </recommendedName>
</protein>
<evidence type="ECO:0000313" key="14">
    <source>
        <dbReference type="EMBL" id="SHM78257.1"/>
    </source>
</evidence>
<sequence length="457" mass="51657">MISLSFKNRIAFNYMVATAIIMAFVFGTIFFIVRSTVIQNLDSDLSYEAEKHLNEIEFVKDSIQFINKQEWQEREHTETQVNPVFIQLNDRGGTVMDRSPNLKQDFLIFQGGSDGGHYNAELTEIPIRQVQLPITNNGQVKGYIIAAISSESAFSVISRLQEVLMVSYVVILVGLYFMSRYLAGRSVRPIQEMTRTITHITQNNLNERVYLPKNQDEIHFLSSSFNDLLERIQKAIEKEKQFTSDASHELRTPLATLRGTLEVLIRKPRSQQEYEEKILYSLEEIDRMTATLEQLLMLARLETSAGSKKDSLIPISTLLEESVSRFKNLIKEKKLNINLSINQSEKALLPPFYSNMIVDNILNNAIKYSHNGGTISIGVDIVGGRIICNIEDEGIGIQEEDLNNIYDSFYRSDALSHRQIPGNGLGLAIAKKCANAIQAELNVTSTFGQGTNVIITF</sequence>
<dbReference type="EC" id="2.7.13.3" evidence="3"/>
<evidence type="ECO:0000256" key="4">
    <source>
        <dbReference type="ARBA" id="ARBA00022553"/>
    </source>
</evidence>
<dbReference type="PROSITE" id="PS50109">
    <property type="entry name" value="HIS_KIN"/>
    <property type="match status" value="1"/>
</dbReference>
<dbReference type="InterPro" id="IPR004358">
    <property type="entry name" value="Sig_transdc_His_kin-like_C"/>
</dbReference>
<dbReference type="GO" id="GO:0005886">
    <property type="term" value="C:plasma membrane"/>
    <property type="evidence" value="ECO:0007669"/>
    <property type="project" value="TreeGrafter"/>
</dbReference>
<dbReference type="Gene3D" id="3.30.565.10">
    <property type="entry name" value="Histidine kinase-like ATPase, C-terminal domain"/>
    <property type="match status" value="1"/>
</dbReference>
<dbReference type="GO" id="GO:0000155">
    <property type="term" value="F:phosphorelay sensor kinase activity"/>
    <property type="evidence" value="ECO:0007669"/>
    <property type="project" value="InterPro"/>
</dbReference>
<dbReference type="SUPFAM" id="SSF47384">
    <property type="entry name" value="Homodimeric domain of signal transducing histidine kinase"/>
    <property type="match status" value="1"/>
</dbReference>
<dbReference type="SUPFAM" id="SSF158472">
    <property type="entry name" value="HAMP domain-like"/>
    <property type="match status" value="1"/>
</dbReference>
<feature type="transmembrane region" description="Helical" evidence="11">
    <location>
        <begin position="163"/>
        <end position="183"/>
    </location>
</feature>
<comment type="subcellular location">
    <subcellularLocation>
        <location evidence="2">Membrane</location>
    </subcellularLocation>
</comment>
<organism evidence="14 15">
    <name type="scientific">Cyclobacterium lianum</name>
    <dbReference type="NCBI Taxonomy" id="388280"/>
    <lineage>
        <taxon>Bacteria</taxon>
        <taxon>Pseudomonadati</taxon>
        <taxon>Bacteroidota</taxon>
        <taxon>Cytophagia</taxon>
        <taxon>Cytophagales</taxon>
        <taxon>Cyclobacteriaceae</taxon>
        <taxon>Cyclobacterium</taxon>
    </lineage>
</organism>
<keyword evidence="6 11" id="KW-0812">Transmembrane</keyword>
<dbReference type="PROSITE" id="PS50885">
    <property type="entry name" value="HAMP"/>
    <property type="match status" value="1"/>
</dbReference>
<dbReference type="Pfam" id="PF00672">
    <property type="entry name" value="HAMP"/>
    <property type="match status" value="1"/>
</dbReference>
<dbReference type="CDD" id="cd06225">
    <property type="entry name" value="HAMP"/>
    <property type="match status" value="1"/>
</dbReference>
<dbReference type="PANTHER" id="PTHR45436">
    <property type="entry name" value="SENSOR HISTIDINE KINASE YKOH"/>
    <property type="match status" value="1"/>
</dbReference>
<dbReference type="InterPro" id="IPR005467">
    <property type="entry name" value="His_kinase_dom"/>
</dbReference>
<dbReference type="AlphaFoldDB" id="A0A1M7LKT3"/>
<keyword evidence="9" id="KW-0902">Two-component regulatory system</keyword>
<evidence type="ECO:0000256" key="11">
    <source>
        <dbReference type="SAM" id="Phobius"/>
    </source>
</evidence>
<dbReference type="PRINTS" id="PR00344">
    <property type="entry name" value="BCTRLSENSOR"/>
</dbReference>
<proteinExistence type="predicted"/>
<dbReference type="Proteomes" id="UP000184513">
    <property type="component" value="Unassembled WGS sequence"/>
</dbReference>
<dbReference type="EMBL" id="FRCY01000003">
    <property type="protein sequence ID" value="SHM78257.1"/>
    <property type="molecule type" value="Genomic_DNA"/>
</dbReference>
<keyword evidence="15" id="KW-1185">Reference proteome</keyword>
<evidence type="ECO:0000256" key="6">
    <source>
        <dbReference type="ARBA" id="ARBA00022692"/>
    </source>
</evidence>
<dbReference type="InterPro" id="IPR036097">
    <property type="entry name" value="HisK_dim/P_sf"/>
</dbReference>
<evidence type="ECO:0000256" key="7">
    <source>
        <dbReference type="ARBA" id="ARBA00022777"/>
    </source>
</evidence>
<dbReference type="PANTHER" id="PTHR45436:SF5">
    <property type="entry name" value="SENSOR HISTIDINE KINASE TRCS"/>
    <property type="match status" value="1"/>
</dbReference>
<keyword evidence="10 11" id="KW-0472">Membrane</keyword>
<evidence type="ECO:0000313" key="15">
    <source>
        <dbReference type="Proteomes" id="UP000184513"/>
    </source>
</evidence>
<evidence type="ECO:0000256" key="2">
    <source>
        <dbReference type="ARBA" id="ARBA00004370"/>
    </source>
</evidence>
<evidence type="ECO:0000259" key="13">
    <source>
        <dbReference type="PROSITE" id="PS50885"/>
    </source>
</evidence>
<dbReference type="SUPFAM" id="SSF55874">
    <property type="entry name" value="ATPase domain of HSP90 chaperone/DNA topoisomerase II/histidine kinase"/>
    <property type="match status" value="1"/>
</dbReference>
<evidence type="ECO:0000256" key="5">
    <source>
        <dbReference type="ARBA" id="ARBA00022679"/>
    </source>
</evidence>
<dbReference type="InterPro" id="IPR003661">
    <property type="entry name" value="HisK_dim/P_dom"/>
</dbReference>
<dbReference type="CDD" id="cd00082">
    <property type="entry name" value="HisKA"/>
    <property type="match status" value="1"/>
</dbReference>
<dbReference type="RefSeq" id="WP_073093737.1">
    <property type="nucleotide sequence ID" value="NZ_FRCY01000003.1"/>
</dbReference>
<dbReference type="SMART" id="SM00388">
    <property type="entry name" value="HisKA"/>
    <property type="match status" value="1"/>
</dbReference>
<comment type="catalytic activity">
    <reaction evidence="1">
        <text>ATP + protein L-histidine = ADP + protein N-phospho-L-histidine.</text>
        <dbReference type="EC" id="2.7.13.3"/>
    </reaction>
</comment>
<name>A0A1M7LKT3_9BACT</name>
<dbReference type="InterPro" id="IPR003660">
    <property type="entry name" value="HAMP_dom"/>
</dbReference>
<accession>A0A1M7LKT3</accession>
<evidence type="ECO:0000256" key="3">
    <source>
        <dbReference type="ARBA" id="ARBA00012438"/>
    </source>
</evidence>
<dbReference type="InterPro" id="IPR003594">
    <property type="entry name" value="HATPase_dom"/>
</dbReference>
<evidence type="ECO:0000256" key="9">
    <source>
        <dbReference type="ARBA" id="ARBA00023012"/>
    </source>
</evidence>
<feature type="transmembrane region" description="Helical" evidence="11">
    <location>
        <begin position="12"/>
        <end position="33"/>
    </location>
</feature>
<dbReference type="SMART" id="SM00387">
    <property type="entry name" value="HATPase_c"/>
    <property type="match status" value="1"/>
</dbReference>
<feature type="domain" description="HAMP" evidence="13">
    <location>
        <begin position="184"/>
        <end position="237"/>
    </location>
</feature>
<dbReference type="STRING" id="388280.SAMN04488057_103309"/>